<comment type="caution">
    <text evidence="1">The sequence shown here is derived from an EMBL/GenBank/DDBJ whole genome shotgun (WGS) entry which is preliminary data.</text>
</comment>
<gene>
    <name evidence="1" type="ORF">Tci_904696</name>
</gene>
<dbReference type="AlphaFoldDB" id="A0A699VC24"/>
<accession>A0A699VC24</accession>
<name>A0A699VC24_TANCI</name>
<evidence type="ECO:0000313" key="1">
    <source>
        <dbReference type="EMBL" id="GFD32727.1"/>
    </source>
</evidence>
<proteinExistence type="predicted"/>
<dbReference type="EMBL" id="BKCJ011427468">
    <property type="protein sequence ID" value="GFD32727.1"/>
    <property type="molecule type" value="Genomic_DNA"/>
</dbReference>
<organism evidence="1">
    <name type="scientific">Tanacetum cinerariifolium</name>
    <name type="common">Dalmatian daisy</name>
    <name type="synonym">Chrysanthemum cinerariifolium</name>
    <dbReference type="NCBI Taxonomy" id="118510"/>
    <lineage>
        <taxon>Eukaryota</taxon>
        <taxon>Viridiplantae</taxon>
        <taxon>Streptophyta</taxon>
        <taxon>Embryophyta</taxon>
        <taxon>Tracheophyta</taxon>
        <taxon>Spermatophyta</taxon>
        <taxon>Magnoliopsida</taxon>
        <taxon>eudicotyledons</taxon>
        <taxon>Gunneridae</taxon>
        <taxon>Pentapetalae</taxon>
        <taxon>asterids</taxon>
        <taxon>campanulids</taxon>
        <taxon>Asterales</taxon>
        <taxon>Asteraceae</taxon>
        <taxon>Asteroideae</taxon>
        <taxon>Anthemideae</taxon>
        <taxon>Anthemidinae</taxon>
        <taxon>Tanacetum</taxon>
    </lineage>
</organism>
<sequence>MTPASDSLKLPANVVLASAAVASEQNKEWVNSMVDGPDLEMTDGAAPTKSES</sequence>
<feature type="non-terminal residue" evidence="1">
    <location>
        <position position="52"/>
    </location>
</feature>
<protein>
    <submittedName>
        <fullName evidence="1">Uncharacterized protein</fullName>
    </submittedName>
</protein>
<reference evidence="1" key="1">
    <citation type="journal article" date="2019" name="Sci. Rep.">
        <title>Draft genome of Tanacetum cinerariifolium, the natural source of mosquito coil.</title>
        <authorList>
            <person name="Yamashiro T."/>
            <person name="Shiraishi A."/>
            <person name="Satake H."/>
            <person name="Nakayama K."/>
        </authorList>
    </citation>
    <scope>NUCLEOTIDE SEQUENCE</scope>
</reference>